<dbReference type="PANTHER" id="PTHR31434:SF2">
    <property type="entry name" value="S PHASE CYCLIN A-ASSOCIATED PROTEIN IN THE ENDOPLASMIC RETICULUM"/>
    <property type="match status" value="1"/>
</dbReference>
<protein>
    <submittedName>
        <fullName evidence="1">Uncharacterized protein</fullName>
    </submittedName>
</protein>
<name>A0ABY8TM72_TETOB</name>
<dbReference type="PANTHER" id="PTHR31434">
    <property type="entry name" value="S PHASE CYCLIN A-ASSOCIATED PROTEIN IN THE ENDOPLASMIC RETICULUM"/>
    <property type="match status" value="1"/>
</dbReference>
<dbReference type="Proteomes" id="UP001244341">
    <property type="component" value="Chromosome 1b"/>
</dbReference>
<sequence length="248" mass="26294">MAKARRMLLQPGSGLQAQCNAPAALQNSLAARMLALLGRLLELPLNLDCLLTSGPLLPSFAKATLHALDHCNSLEADEPSMTIGGEASSRLSMLLQVGYMIAAGTLGRLASVFSLFDQPMKDAARPVPPHVLQCLRLLRGLTAVRCPSNELLVGKRWPTVNPNAAAIIMDLQATAMAGVLSLLTAVLLNAAPGVTPAEASCRALPPNFVEAANLVMAVLNNVCCLDLLAAQHMLSSTHNRLELFHLIR</sequence>
<evidence type="ECO:0000313" key="2">
    <source>
        <dbReference type="Proteomes" id="UP001244341"/>
    </source>
</evidence>
<gene>
    <name evidence="1" type="ORF">OEZ85_008012</name>
</gene>
<dbReference type="EMBL" id="CP126208">
    <property type="protein sequence ID" value="WIA08583.1"/>
    <property type="molecule type" value="Genomic_DNA"/>
</dbReference>
<evidence type="ECO:0000313" key="1">
    <source>
        <dbReference type="EMBL" id="WIA08583.1"/>
    </source>
</evidence>
<proteinExistence type="predicted"/>
<accession>A0ABY8TM72</accession>
<organism evidence="1 2">
    <name type="scientific">Tetradesmus obliquus</name>
    <name type="common">Green alga</name>
    <name type="synonym">Acutodesmus obliquus</name>
    <dbReference type="NCBI Taxonomy" id="3088"/>
    <lineage>
        <taxon>Eukaryota</taxon>
        <taxon>Viridiplantae</taxon>
        <taxon>Chlorophyta</taxon>
        <taxon>core chlorophytes</taxon>
        <taxon>Chlorophyceae</taxon>
        <taxon>CS clade</taxon>
        <taxon>Sphaeropleales</taxon>
        <taxon>Scenedesmaceae</taxon>
        <taxon>Tetradesmus</taxon>
    </lineage>
</organism>
<keyword evidence="2" id="KW-1185">Reference proteome</keyword>
<reference evidence="1 2" key="1">
    <citation type="submission" date="2023-05" db="EMBL/GenBank/DDBJ databases">
        <title>A 100% complete, gapless, phased diploid assembly of the Scenedesmus obliquus UTEX 3031 genome.</title>
        <authorList>
            <person name="Biondi T.C."/>
            <person name="Hanschen E.R."/>
            <person name="Kwon T."/>
            <person name="Eng W."/>
            <person name="Kruse C.P.S."/>
            <person name="Koehler S.I."/>
            <person name="Kunde Y."/>
            <person name="Gleasner C.D."/>
            <person name="You Mak K.T."/>
            <person name="Polle J."/>
            <person name="Hovde B.T."/>
            <person name="Starkenburg S.R."/>
        </authorList>
    </citation>
    <scope>NUCLEOTIDE SEQUENCE [LARGE SCALE GENOMIC DNA]</scope>
    <source>
        <strain evidence="1 2">DOE0152z</strain>
    </source>
</reference>